<protein>
    <submittedName>
        <fullName evidence="3">Uncharacterized protein</fullName>
    </submittedName>
</protein>
<evidence type="ECO:0000256" key="1">
    <source>
        <dbReference type="ARBA" id="ARBA00022603"/>
    </source>
</evidence>
<dbReference type="GO" id="GO:0008168">
    <property type="term" value="F:methyltransferase activity"/>
    <property type="evidence" value="ECO:0007669"/>
    <property type="project" value="UniProtKB-KW"/>
</dbReference>
<accession>A0A9W6ZXH3</accession>
<organism evidence="3 4">
    <name type="scientific">Triparma laevis f. inornata</name>
    <dbReference type="NCBI Taxonomy" id="1714386"/>
    <lineage>
        <taxon>Eukaryota</taxon>
        <taxon>Sar</taxon>
        <taxon>Stramenopiles</taxon>
        <taxon>Ochrophyta</taxon>
        <taxon>Bolidophyceae</taxon>
        <taxon>Parmales</taxon>
        <taxon>Triparmaceae</taxon>
        <taxon>Triparma</taxon>
    </lineage>
</organism>
<dbReference type="EMBL" id="BLQM01000077">
    <property type="protein sequence ID" value="GMH60211.1"/>
    <property type="molecule type" value="Genomic_DNA"/>
</dbReference>
<name>A0A9W6ZXH3_9STRA</name>
<proteinExistence type="predicted"/>
<evidence type="ECO:0000313" key="3">
    <source>
        <dbReference type="EMBL" id="GMH60211.1"/>
    </source>
</evidence>
<reference evidence="4" key="1">
    <citation type="journal article" date="2023" name="Commun. Biol.">
        <title>Genome analysis of Parmales, the sister group of diatoms, reveals the evolutionary specialization of diatoms from phago-mixotrophs to photoautotrophs.</title>
        <authorList>
            <person name="Ban H."/>
            <person name="Sato S."/>
            <person name="Yoshikawa S."/>
            <person name="Yamada K."/>
            <person name="Nakamura Y."/>
            <person name="Ichinomiya M."/>
            <person name="Sato N."/>
            <person name="Blanc-Mathieu R."/>
            <person name="Endo H."/>
            <person name="Kuwata A."/>
            <person name="Ogata H."/>
        </authorList>
    </citation>
    <scope>NUCLEOTIDE SEQUENCE [LARGE SCALE GENOMIC DNA]</scope>
</reference>
<dbReference type="Proteomes" id="UP001162640">
    <property type="component" value="Unassembled WGS sequence"/>
</dbReference>
<dbReference type="InterPro" id="IPR029063">
    <property type="entry name" value="SAM-dependent_MTases_sf"/>
</dbReference>
<dbReference type="AlphaFoldDB" id="A0A9W6ZXH3"/>
<dbReference type="PANTHER" id="PTHR43542">
    <property type="entry name" value="METHYLTRANSFERASE"/>
    <property type="match status" value="1"/>
</dbReference>
<dbReference type="SUPFAM" id="SSF53335">
    <property type="entry name" value="S-adenosyl-L-methionine-dependent methyltransferases"/>
    <property type="match status" value="1"/>
</dbReference>
<dbReference type="PANTHER" id="PTHR43542:SF1">
    <property type="entry name" value="METHYLTRANSFERASE"/>
    <property type="match status" value="1"/>
</dbReference>
<evidence type="ECO:0000313" key="4">
    <source>
        <dbReference type="Proteomes" id="UP001162640"/>
    </source>
</evidence>
<dbReference type="InterPro" id="IPR004398">
    <property type="entry name" value="RNA_MeTrfase_RsmD"/>
</dbReference>
<dbReference type="Gene3D" id="3.40.50.150">
    <property type="entry name" value="Vaccinia Virus protein VP39"/>
    <property type="match status" value="2"/>
</dbReference>
<sequence length="193" mass="21123">MLLLYLHKNRLLKSPDVYLRPMMGKVKEALFSTLCSFGLYAPTLPPTKWLDVFCGSGSTVRDNLGLINFEVLGYPVKSDAIKALVDPSGAGIDVDKFDVVSITPPYEEVVYADLMDKVCNSSVVGEDTVVVIEYPIELGSLPHVVKGSEYGSSTLAGVRNRKYGRTVIAIYVADPTGRMDGAESRPEKFINLK</sequence>
<comment type="caution">
    <text evidence="3">The sequence shown here is derived from an EMBL/GenBank/DDBJ whole genome shotgun (WGS) entry which is preliminary data.</text>
</comment>
<dbReference type="Pfam" id="PF03602">
    <property type="entry name" value="Cons_hypoth95"/>
    <property type="match status" value="2"/>
</dbReference>
<dbReference type="GO" id="GO:0031167">
    <property type="term" value="P:rRNA methylation"/>
    <property type="evidence" value="ECO:0007669"/>
    <property type="project" value="InterPro"/>
</dbReference>
<evidence type="ECO:0000256" key="2">
    <source>
        <dbReference type="ARBA" id="ARBA00022679"/>
    </source>
</evidence>
<keyword evidence="2" id="KW-0808">Transferase</keyword>
<gene>
    <name evidence="3" type="ORF">TL16_g02999</name>
</gene>
<keyword evidence="1" id="KW-0489">Methyltransferase</keyword>